<dbReference type="Proteomes" id="UP000601990">
    <property type="component" value="Unassembled WGS sequence"/>
</dbReference>
<reference evidence="5" key="1">
    <citation type="submission" date="2019-12" db="EMBL/GenBank/DDBJ databases">
        <title>Comparative genomics gives insights into the taxonomy of the Azoarcus-Aromatoleum group and reveals separate origins of nif in the plant-associated Azoarcus and non-plant-associated Aromatoleum sub-groups.</title>
        <authorList>
            <person name="Lafos M."/>
            <person name="Maluk M."/>
            <person name="Batista M."/>
            <person name="Junghare M."/>
            <person name="Carmona M."/>
            <person name="Faoro H."/>
            <person name="Cruz L.M."/>
            <person name="Battistoni F."/>
            <person name="De Souza E."/>
            <person name="Pedrosa F."/>
            <person name="Chen W.-M."/>
            <person name="Poole P.S."/>
            <person name="Dixon R.A."/>
            <person name="James E.K."/>
        </authorList>
    </citation>
    <scope>NUCLEOTIDE SEQUENCE</scope>
    <source>
        <strain evidence="5">U120</strain>
    </source>
</reference>
<evidence type="ECO:0000313" key="5">
    <source>
        <dbReference type="EMBL" id="NMF94249.1"/>
    </source>
</evidence>
<dbReference type="Gene3D" id="1.10.10.10">
    <property type="entry name" value="Winged helix-like DNA-binding domain superfamily/Winged helix DNA-binding domain"/>
    <property type="match status" value="1"/>
</dbReference>
<keyword evidence="1" id="KW-0805">Transcription regulation</keyword>
<evidence type="ECO:0000256" key="3">
    <source>
        <dbReference type="ARBA" id="ARBA00023163"/>
    </source>
</evidence>
<dbReference type="InterPro" id="IPR036390">
    <property type="entry name" value="WH_DNA-bd_sf"/>
</dbReference>
<dbReference type="PANTHER" id="PTHR43132:SF2">
    <property type="entry name" value="ARSENICAL RESISTANCE OPERON REPRESSOR ARSR-RELATED"/>
    <property type="match status" value="1"/>
</dbReference>
<keyword evidence="2" id="KW-0238">DNA-binding</keyword>
<organism evidence="5 6">
    <name type="scientific">Aromatoleum buckelii</name>
    <dbReference type="NCBI Taxonomy" id="200254"/>
    <lineage>
        <taxon>Bacteria</taxon>
        <taxon>Pseudomonadati</taxon>
        <taxon>Pseudomonadota</taxon>
        <taxon>Betaproteobacteria</taxon>
        <taxon>Rhodocyclales</taxon>
        <taxon>Rhodocyclaceae</taxon>
        <taxon>Aromatoleum</taxon>
    </lineage>
</organism>
<dbReference type="EMBL" id="WTVH01000025">
    <property type="protein sequence ID" value="NMF94249.1"/>
    <property type="molecule type" value="Genomic_DNA"/>
</dbReference>
<evidence type="ECO:0000313" key="6">
    <source>
        <dbReference type="Proteomes" id="UP000601990"/>
    </source>
</evidence>
<dbReference type="InterPro" id="IPR011991">
    <property type="entry name" value="ArsR-like_HTH"/>
</dbReference>
<dbReference type="InterPro" id="IPR036388">
    <property type="entry name" value="WH-like_DNA-bd_sf"/>
</dbReference>
<feature type="domain" description="HTH arsR-type" evidence="4">
    <location>
        <begin position="1"/>
        <end position="95"/>
    </location>
</feature>
<evidence type="ECO:0000259" key="4">
    <source>
        <dbReference type="PROSITE" id="PS50987"/>
    </source>
</evidence>
<keyword evidence="6" id="KW-1185">Reference proteome</keyword>
<evidence type="ECO:0000256" key="1">
    <source>
        <dbReference type="ARBA" id="ARBA00023015"/>
    </source>
</evidence>
<dbReference type="SMART" id="SM00418">
    <property type="entry name" value="HTH_ARSR"/>
    <property type="match status" value="1"/>
</dbReference>
<sequence>MDQKSALAVFESLSSGVRLDVFRLLVKAEPTGVVAGEIASALDVAPSSLSFHLRTLTQAGLLTVEQEGRFLRYRANLSLMAEVIGFLTENCCAGVPGRCAAICDAEAQLADCAGSRSVGTERRA</sequence>
<name>A0ABX1N4Q4_9RHOO</name>
<dbReference type="Pfam" id="PF12840">
    <property type="entry name" value="HTH_20"/>
    <property type="match status" value="1"/>
</dbReference>
<dbReference type="PRINTS" id="PR00778">
    <property type="entry name" value="HTHARSR"/>
</dbReference>
<dbReference type="CDD" id="cd00090">
    <property type="entry name" value="HTH_ARSR"/>
    <property type="match status" value="1"/>
</dbReference>
<comment type="caution">
    <text evidence="5">The sequence shown here is derived from an EMBL/GenBank/DDBJ whole genome shotgun (WGS) entry which is preliminary data.</text>
</comment>
<evidence type="ECO:0000256" key="2">
    <source>
        <dbReference type="ARBA" id="ARBA00023125"/>
    </source>
</evidence>
<gene>
    <name evidence="5" type="ORF">GO608_13010</name>
</gene>
<proteinExistence type="predicted"/>
<dbReference type="InterPro" id="IPR001845">
    <property type="entry name" value="HTH_ArsR_DNA-bd_dom"/>
</dbReference>
<keyword evidence="3" id="KW-0804">Transcription</keyword>
<dbReference type="RefSeq" id="WP_169199475.1">
    <property type="nucleotide sequence ID" value="NZ_WTVH02000009.1"/>
</dbReference>
<dbReference type="PANTHER" id="PTHR43132">
    <property type="entry name" value="ARSENICAL RESISTANCE OPERON REPRESSOR ARSR-RELATED"/>
    <property type="match status" value="1"/>
</dbReference>
<protein>
    <submittedName>
        <fullName evidence="5">Helix-turn-helix domain-containing protein</fullName>
    </submittedName>
</protein>
<accession>A0ABX1N4Q4</accession>
<dbReference type="InterPro" id="IPR051011">
    <property type="entry name" value="Metal_resp_trans_reg"/>
</dbReference>
<dbReference type="SUPFAM" id="SSF46785">
    <property type="entry name" value="Winged helix' DNA-binding domain"/>
    <property type="match status" value="1"/>
</dbReference>
<dbReference type="PROSITE" id="PS50987">
    <property type="entry name" value="HTH_ARSR_2"/>
    <property type="match status" value="1"/>
</dbReference>